<protein>
    <submittedName>
        <fullName evidence="1">Rhamnan synthesis F family protein</fullName>
    </submittedName>
</protein>
<proteinExistence type="predicted"/>
<organism evidence="1 2">
    <name type="scientific">Meridianimarinicoccus marinus</name>
    <dbReference type="NCBI Taxonomy" id="3231483"/>
    <lineage>
        <taxon>Bacteria</taxon>
        <taxon>Pseudomonadati</taxon>
        <taxon>Pseudomonadota</taxon>
        <taxon>Alphaproteobacteria</taxon>
        <taxon>Rhodobacterales</taxon>
        <taxon>Paracoccaceae</taxon>
        <taxon>Meridianimarinicoccus</taxon>
    </lineage>
</organism>
<evidence type="ECO:0000313" key="1">
    <source>
        <dbReference type="EMBL" id="MEV8465311.1"/>
    </source>
</evidence>
<dbReference type="EMBL" id="JBFBVU010000001">
    <property type="protein sequence ID" value="MEV8465311.1"/>
    <property type="molecule type" value="Genomic_DNA"/>
</dbReference>
<name>A0ABV3L189_9RHOB</name>
<accession>A0ABV3L189</accession>
<dbReference type="InterPro" id="IPR007739">
    <property type="entry name" value="RgpF"/>
</dbReference>
<keyword evidence="2" id="KW-1185">Reference proteome</keyword>
<dbReference type="Pfam" id="PF05045">
    <property type="entry name" value="RgpF"/>
    <property type="match status" value="1"/>
</dbReference>
<sequence>MGQTSKLGREVQRLRRQLRDGGRILQTALLRPLWPVLARRLVRVLPGKQARTDRIALVLIYQPGGLPASLSETLDALARHDYALFFVVNGALPDSDLAALRDRGFAVMTRPNIGYDFGGYRDGIAYLRVSGALPAQLLVMNDTLWLPAMDGPDTLAAFAQMDAPYAALCNFPYRPGRGRDPALTGQTHAASFLFRVSREVLDSAAFARFWSGYTLSAAKAQVLERGEVGFSKAMSEAGFPPRCLLDHDAIATRIPALPRPDLEDFLRRLPVLNARLRPAHDEMMQRLAAGRVADDDLRGFARTLVAELNPWDSHAYYGLFRGEVNFIKKANLKHPANARRLLDMSTADGLALRPFVRDELETIATRAQPGG</sequence>
<dbReference type="RefSeq" id="WP_366190715.1">
    <property type="nucleotide sequence ID" value="NZ_JBFBVU010000001.1"/>
</dbReference>
<reference evidence="1 2" key="1">
    <citation type="submission" date="2024-07" db="EMBL/GenBank/DDBJ databases">
        <authorList>
            <person name="Kang M."/>
        </authorList>
    </citation>
    <scope>NUCLEOTIDE SEQUENCE [LARGE SCALE GENOMIC DNA]</scope>
    <source>
        <strain evidence="1 2">DFM31</strain>
    </source>
</reference>
<gene>
    <name evidence="1" type="ORF">AB0T83_00765</name>
</gene>
<evidence type="ECO:0000313" key="2">
    <source>
        <dbReference type="Proteomes" id="UP001553161"/>
    </source>
</evidence>
<dbReference type="Proteomes" id="UP001553161">
    <property type="component" value="Unassembled WGS sequence"/>
</dbReference>
<comment type="caution">
    <text evidence="1">The sequence shown here is derived from an EMBL/GenBank/DDBJ whole genome shotgun (WGS) entry which is preliminary data.</text>
</comment>